<dbReference type="InterPro" id="IPR021147">
    <property type="entry name" value="DUF697"/>
</dbReference>
<dbReference type="Gene3D" id="3.40.50.300">
    <property type="entry name" value="P-loop containing nucleotide triphosphate hydrolases"/>
    <property type="match status" value="1"/>
</dbReference>
<keyword evidence="3" id="KW-0547">Nucleotide-binding</keyword>
<name>A0ABS5XZS5_9CYAN</name>
<evidence type="ECO:0000256" key="4">
    <source>
        <dbReference type="ARBA" id="ARBA00022989"/>
    </source>
</evidence>
<dbReference type="NCBIfam" id="TIGR00231">
    <property type="entry name" value="small_GTP"/>
    <property type="match status" value="1"/>
</dbReference>
<proteinExistence type="predicted"/>
<accession>A0ABS5XZS5</accession>
<keyword evidence="4" id="KW-1133">Transmembrane helix</keyword>
<keyword evidence="6" id="KW-0472">Membrane</keyword>
<dbReference type="Pfam" id="PF05128">
    <property type="entry name" value="DUF697"/>
    <property type="match status" value="1"/>
</dbReference>
<dbReference type="CDD" id="cd00880">
    <property type="entry name" value="Era_like"/>
    <property type="match status" value="1"/>
</dbReference>
<evidence type="ECO:0000256" key="7">
    <source>
        <dbReference type="SAM" id="MobiDB-lite"/>
    </source>
</evidence>
<dbReference type="InterPro" id="IPR027417">
    <property type="entry name" value="P-loop_NTPase"/>
</dbReference>
<dbReference type="PANTHER" id="PTHR42714">
    <property type="entry name" value="TRNA MODIFICATION GTPASE GTPBP3"/>
    <property type="match status" value="1"/>
</dbReference>
<dbReference type="EMBL" id="JADOER010000004">
    <property type="protein sequence ID" value="MBT9311104.1"/>
    <property type="molecule type" value="Genomic_DNA"/>
</dbReference>
<evidence type="ECO:0000256" key="6">
    <source>
        <dbReference type="ARBA" id="ARBA00023136"/>
    </source>
</evidence>
<evidence type="ECO:0000313" key="9">
    <source>
        <dbReference type="EMBL" id="MBT9311104.1"/>
    </source>
</evidence>
<reference evidence="9 10" key="1">
    <citation type="journal article" date="2021" name="Mar. Drugs">
        <title>Genome Reduction and Secondary Metabolism of the Marine Sponge-Associated Cyanobacterium Leptothoe.</title>
        <authorList>
            <person name="Konstantinou D."/>
            <person name="Popin R.V."/>
            <person name="Fewer D.P."/>
            <person name="Sivonen K."/>
            <person name="Gkelis S."/>
        </authorList>
    </citation>
    <scope>NUCLEOTIDE SEQUENCE [LARGE SCALE GENOMIC DNA]</scope>
    <source>
        <strain evidence="9 10">TAU-MAC 1615</strain>
    </source>
</reference>
<keyword evidence="5" id="KW-0342">GTP-binding</keyword>
<evidence type="ECO:0000313" key="10">
    <source>
        <dbReference type="Proteomes" id="UP001196661"/>
    </source>
</evidence>
<dbReference type="InterPro" id="IPR006073">
    <property type="entry name" value="GTP-bd"/>
</dbReference>
<evidence type="ECO:0000256" key="2">
    <source>
        <dbReference type="ARBA" id="ARBA00022692"/>
    </source>
</evidence>
<comment type="subcellular location">
    <subcellularLocation>
        <location evidence="1">Membrane</location>
        <topology evidence="1">Multi-pass membrane protein</topology>
    </subcellularLocation>
</comment>
<gene>
    <name evidence="9" type="ORF">IXB28_02705</name>
</gene>
<feature type="region of interest" description="Disordered" evidence="7">
    <location>
        <begin position="223"/>
        <end position="247"/>
    </location>
</feature>
<evidence type="ECO:0000256" key="3">
    <source>
        <dbReference type="ARBA" id="ARBA00022741"/>
    </source>
</evidence>
<dbReference type="PANTHER" id="PTHR42714:SF6">
    <property type="entry name" value="TRANSLATION INITIATION FACTOR IF-2"/>
    <property type="match status" value="1"/>
</dbReference>
<dbReference type="Pfam" id="PF01926">
    <property type="entry name" value="MMR_HSR1"/>
    <property type="match status" value="1"/>
</dbReference>
<dbReference type="RefSeq" id="WP_215617012.1">
    <property type="nucleotide sequence ID" value="NZ_JADOER010000004.1"/>
</dbReference>
<keyword evidence="2" id="KW-0812">Transmembrane</keyword>
<dbReference type="InterPro" id="IPR005225">
    <property type="entry name" value="Small_GTP-bd"/>
</dbReference>
<evidence type="ECO:0000259" key="8">
    <source>
        <dbReference type="Pfam" id="PF01926"/>
    </source>
</evidence>
<organism evidence="9 10">
    <name type="scientific">Leptothoe kymatousa TAU-MAC 1615</name>
    <dbReference type="NCBI Taxonomy" id="2364775"/>
    <lineage>
        <taxon>Bacteria</taxon>
        <taxon>Bacillati</taxon>
        <taxon>Cyanobacteriota</taxon>
        <taxon>Cyanophyceae</taxon>
        <taxon>Nodosilineales</taxon>
        <taxon>Cymatolegaceae</taxon>
        <taxon>Leptothoe</taxon>
        <taxon>Leptothoe kymatousa</taxon>
    </lineage>
</organism>
<dbReference type="Proteomes" id="UP001196661">
    <property type="component" value="Unassembled WGS sequence"/>
</dbReference>
<protein>
    <submittedName>
        <fullName evidence="9">GTP-binding protein</fullName>
    </submittedName>
</protein>
<feature type="domain" description="G" evidence="8">
    <location>
        <begin position="80"/>
        <end position="200"/>
    </location>
</feature>
<evidence type="ECO:0000256" key="5">
    <source>
        <dbReference type="ARBA" id="ARBA00023134"/>
    </source>
</evidence>
<evidence type="ECO:0000256" key="1">
    <source>
        <dbReference type="ARBA" id="ARBA00004141"/>
    </source>
</evidence>
<keyword evidence="10" id="KW-1185">Reference proteome</keyword>
<dbReference type="SUPFAM" id="SSF52540">
    <property type="entry name" value="P-loop containing nucleoside triphosphate hydrolases"/>
    <property type="match status" value="1"/>
</dbReference>
<sequence>MTDPAILQDVSPGDTTSAATGAYPLVEQARESLRQTIDRYIPQLELTRSNADELRRQAAVKSGIDQLTTLLNKLDSTLLRVAVFGLVSRGKSAVLNALVGEKILETGPLNGVTQWPRSIYWTPAIEQDSTDEQATLKIELIDTPGLDEIEGAERGQVAQEVAQQADLILFVVAGDITRTEYTALQTLHATRKPLLLVFNKTDLYPDTDKQAVYDNLQKLQTQLNKEQTKEEETTEEEATEENSPIPATDLPVVDDVILVAAAPAPMQVRIEWPDGRTTTEWETPPSEIEPLQTALIELIQAEGPTLVALNTLHQANRVDTDLAQATTELNQAAADEIILQFAKYKAAAIALNPVAVLDILGGVTSDLVMIRNLAKLYGFPMTNFEASKLWQAIVRSSGTLVLSELGSTLLLGIGKSGAALWSLVDGASGLTAYAGAMGAQAAAAGYGTYAVGQAARIYLEQGCSWGPQGIKTLMRTIVDNAKDDSALERLQTEVRQSVEEQYKQKQP</sequence>
<comment type="caution">
    <text evidence="9">The sequence shown here is derived from an EMBL/GenBank/DDBJ whole genome shotgun (WGS) entry which is preliminary data.</text>
</comment>